<evidence type="ECO:0000313" key="5">
    <source>
        <dbReference type="Proteomes" id="UP000268033"/>
    </source>
</evidence>
<gene>
    <name evidence="4" type="ORF">EDC28_103331</name>
</gene>
<dbReference type="STRING" id="584787.GCA_001247655_00086"/>
<name>A0A3N1PP37_9GAMM</name>
<organism evidence="4 5">
    <name type="scientific">Gallaecimonas pentaromativorans</name>
    <dbReference type="NCBI Taxonomy" id="584787"/>
    <lineage>
        <taxon>Bacteria</taxon>
        <taxon>Pseudomonadati</taxon>
        <taxon>Pseudomonadota</taxon>
        <taxon>Gammaproteobacteria</taxon>
        <taxon>Enterobacterales</taxon>
        <taxon>Gallaecimonadaceae</taxon>
        <taxon>Gallaecimonas</taxon>
    </lineage>
</organism>
<keyword evidence="1" id="KW-1133">Transmembrane helix</keyword>
<evidence type="ECO:0000313" key="4">
    <source>
        <dbReference type="EMBL" id="ROQ28737.1"/>
    </source>
</evidence>
<comment type="caution">
    <text evidence="4">The sequence shown here is derived from an EMBL/GenBank/DDBJ whole genome shotgun (WGS) entry which is preliminary data.</text>
</comment>
<reference evidence="4 5" key="1">
    <citation type="submission" date="2018-11" db="EMBL/GenBank/DDBJ databases">
        <title>Genomic Encyclopedia of Type Strains, Phase IV (KMG-IV): sequencing the most valuable type-strain genomes for metagenomic binning, comparative biology and taxonomic classification.</title>
        <authorList>
            <person name="Goeker M."/>
        </authorList>
    </citation>
    <scope>NUCLEOTIDE SEQUENCE [LARGE SCALE GENOMIC DNA]</scope>
    <source>
        <strain evidence="4 5">DSM 21945</strain>
    </source>
</reference>
<dbReference type="InterPro" id="IPR001633">
    <property type="entry name" value="EAL_dom"/>
</dbReference>
<dbReference type="PROSITE" id="PS50887">
    <property type="entry name" value="GGDEF"/>
    <property type="match status" value="1"/>
</dbReference>
<protein>
    <submittedName>
        <fullName evidence="4">Diguanylate cyclase (GGDEF)-like protein</fullName>
    </submittedName>
</protein>
<dbReference type="InterPro" id="IPR043128">
    <property type="entry name" value="Rev_trsase/Diguanyl_cyclase"/>
</dbReference>
<feature type="domain" description="GGDEF" evidence="3">
    <location>
        <begin position="287"/>
        <end position="420"/>
    </location>
</feature>
<dbReference type="SMART" id="SM00052">
    <property type="entry name" value="EAL"/>
    <property type="match status" value="1"/>
</dbReference>
<dbReference type="EMBL" id="RJUL01000003">
    <property type="protein sequence ID" value="ROQ28737.1"/>
    <property type="molecule type" value="Genomic_DNA"/>
</dbReference>
<dbReference type="NCBIfam" id="TIGR00254">
    <property type="entry name" value="GGDEF"/>
    <property type="match status" value="1"/>
</dbReference>
<keyword evidence="1" id="KW-0812">Transmembrane</keyword>
<dbReference type="InterPro" id="IPR035919">
    <property type="entry name" value="EAL_sf"/>
</dbReference>
<evidence type="ECO:0000256" key="1">
    <source>
        <dbReference type="SAM" id="Phobius"/>
    </source>
</evidence>
<dbReference type="PANTHER" id="PTHR33121:SF23">
    <property type="entry name" value="CYCLIC DI-GMP PHOSPHODIESTERASE PDEB"/>
    <property type="match status" value="1"/>
</dbReference>
<dbReference type="GO" id="GO:0071111">
    <property type="term" value="F:cyclic-guanylate-specific phosphodiesterase activity"/>
    <property type="evidence" value="ECO:0007669"/>
    <property type="project" value="InterPro"/>
</dbReference>
<keyword evidence="5" id="KW-1185">Reference proteome</keyword>
<dbReference type="CDD" id="cd01948">
    <property type="entry name" value="EAL"/>
    <property type="match status" value="1"/>
</dbReference>
<accession>A0A3N1PP37</accession>
<dbReference type="CDD" id="cd01949">
    <property type="entry name" value="GGDEF"/>
    <property type="match status" value="1"/>
</dbReference>
<dbReference type="Gene3D" id="3.20.20.450">
    <property type="entry name" value="EAL domain"/>
    <property type="match status" value="1"/>
</dbReference>
<feature type="transmembrane region" description="Helical" evidence="1">
    <location>
        <begin position="12"/>
        <end position="32"/>
    </location>
</feature>
<feature type="transmembrane region" description="Helical" evidence="1">
    <location>
        <begin position="164"/>
        <end position="187"/>
    </location>
</feature>
<dbReference type="Pfam" id="PF00990">
    <property type="entry name" value="GGDEF"/>
    <property type="match status" value="1"/>
</dbReference>
<evidence type="ECO:0000259" key="2">
    <source>
        <dbReference type="PROSITE" id="PS50883"/>
    </source>
</evidence>
<dbReference type="SMART" id="SM00267">
    <property type="entry name" value="GGDEF"/>
    <property type="match status" value="1"/>
</dbReference>
<dbReference type="InterPro" id="IPR050706">
    <property type="entry name" value="Cyclic-di-GMP_PDE-like"/>
</dbReference>
<evidence type="ECO:0000259" key="3">
    <source>
        <dbReference type="PROSITE" id="PS50887"/>
    </source>
</evidence>
<dbReference type="Pfam" id="PF00563">
    <property type="entry name" value="EAL"/>
    <property type="match status" value="1"/>
</dbReference>
<dbReference type="RefSeq" id="WP_123421125.1">
    <property type="nucleotide sequence ID" value="NZ_JBLXEP010000013.1"/>
</dbReference>
<dbReference type="PANTHER" id="PTHR33121">
    <property type="entry name" value="CYCLIC DI-GMP PHOSPHODIESTERASE PDEF"/>
    <property type="match status" value="1"/>
</dbReference>
<dbReference type="SUPFAM" id="SSF55073">
    <property type="entry name" value="Nucleotide cyclase"/>
    <property type="match status" value="1"/>
</dbReference>
<feature type="domain" description="EAL" evidence="2">
    <location>
        <begin position="430"/>
        <end position="681"/>
    </location>
</feature>
<dbReference type="Gene3D" id="3.30.70.270">
    <property type="match status" value="1"/>
</dbReference>
<dbReference type="PROSITE" id="PS50883">
    <property type="entry name" value="EAL"/>
    <property type="match status" value="1"/>
</dbReference>
<dbReference type="InterPro" id="IPR029787">
    <property type="entry name" value="Nucleotide_cyclase"/>
</dbReference>
<dbReference type="SUPFAM" id="SSF141868">
    <property type="entry name" value="EAL domain-like"/>
    <property type="match status" value="1"/>
</dbReference>
<dbReference type="InterPro" id="IPR000160">
    <property type="entry name" value="GGDEF_dom"/>
</dbReference>
<proteinExistence type="predicted"/>
<dbReference type="Proteomes" id="UP000268033">
    <property type="component" value="Unassembled WGS sequence"/>
</dbReference>
<dbReference type="AlphaFoldDB" id="A0A3N1PP37"/>
<sequence length="681" mass="76220">MKPQGAMLSLRWQLLVPVFCMLVLIFAGFVAVHQRSLDNLYGKIRDMAGQYTQSDVLYRLDRQQYANATLNCADGCRVQSGERRLSLRALSQQVNLPLMVVKDQGSVAVLQSTADIKPRLSHQCLGHAVCDVSGYWYIPMLKSGDLTLLGVLDAQSLLGEKDQALLTSLVPGLLGLLVCLGLFYLLLSRPLERLSAISDALPLLARGAYEGFRIRLRAIGRQQKLLDEPTLLAQRLEEMSLQLENMESQLQRRADELEWLASHDVLTNLMNRRRFENELQGYLKSRRVMTLLFMDLDDFKFVNDVAGHKVGDRLLVRVAKVLQQLMPESASVCRVGGDEFAVLIPGLSEAGEEALLAKLFRALREVRVSGGGQLHSPSVSIGVARLPQDGDDLEEVMARVDVAMYKAKELGKNRFVRATGQGSEQELGRHLYWLEKSKHGINASNLCLYFQPIVDTETRDVAHFETLLRTRDRDGAWVSPVDFIRAAEQTGRTAELDLWVFRSLLALMERLPVDDRVRFSVNLSPKTFGELDAMAQIAEELQQKSQLAHKLIIEITETAALTNLEQARRSIQQLKAIGCHFALDDFGVGYSSFHTLKTLPVDFIKIDGSFIRGLASQDADSIFVRALVEIASHFGYRTIAEFVEDEEVAELLDILQVSFMQGYLFGKPQAADVLWPDMAVA</sequence>
<keyword evidence="1" id="KW-0472">Membrane</keyword>